<dbReference type="SUPFAM" id="SSF56672">
    <property type="entry name" value="DNA/RNA polymerases"/>
    <property type="match status" value="2"/>
</dbReference>
<feature type="domain" description="Reverse transcriptase" evidence="9">
    <location>
        <begin position="2233"/>
        <end position="2509"/>
    </location>
</feature>
<dbReference type="InterPro" id="IPR004875">
    <property type="entry name" value="DDE_SF_endonuclease_dom"/>
</dbReference>
<dbReference type="Gene3D" id="1.10.10.10">
    <property type="entry name" value="Winged helix-like DNA-binding domain superfamily/Winged helix DNA-binding domain"/>
    <property type="match status" value="1"/>
</dbReference>
<dbReference type="InterPro" id="IPR043128">
    <property type="entry name" value="Rev_trsase/Diguanyl_cyclase"/>
</dbReference>
<keyword evidence="3" id="KW-0548">Nucleotidyltransferase</keyword>
<dbReference type="Gene3D" id="2.40.70.10">
    <property type="entry name" value="Acid Proteases"/>
    <property type="match status" value="1"/>
</dbReference>
<feature type="compositionally biased region" description="Basic residues" evidence="8">
    <location>
        <begin position="1444"/>
        <end position="1456"/>
    </location>
</feature>
<feature type="compositionally biased region" description="Polar residues" evidence="8">
    <location>
        <begin position="387"/>
        <end position="398"/>
    </location>
</feature>
<feature type="domain" description="Integrase catalytic" evidence="10">
    <location>
        <begin position="986"/>
        <end position="1082"/>
    </location>
</feature>
<name>A0A8J6HAR5_TENMO</name>
<protein>
    <recommendedName>
        <fullName evidence="13">Endonuclease</fullName>
    </recommendedName>
</protein>
<dbReference type="InterPro" id="IPR041577">
    <property type="entry name" value="RT_RNaseH_2"/>
</dbReference>
<keyword evidence="5" id="KW-0378">Hydrolase</keyword>
<sequence>MNAFEEEMLQLHKAHLEARIDNERRINEKEMEILKTKHERLTEEYDCCLPKITLIGNWINGGARVALLTPTIVLPSPYRCDSPGCARRIHPYKICDAPIRRQNTSLSRLSQQHRLGTAGVILGKFEVSQTIGEALYAPRLTACRRSWSLPRPLGRSSAPIPPRRSPRLNPNMAVQSVQMTNEQFLQQLNRINGGGQRNSRHFTQCTARFDGKRRNSAVEEFIIAIIIFKTVENIADADALAGLPLLITGEANQWWNGVKTRAPTFDDAIQLIRSAFAPQRPYLRIFAEIFTHAQPENMAMDQYVTIQRDRFSQMTREIDEVWQINIVYGLVRKKIGDRVSRTDIETFEDLLEKARETRSRCSFCKIHGDQVSECRKKAKAENKRPNDTSVATTTQRPNDANGAERLAVKMVIGGVPGTAYLDSGAKASFASPELYKADGSSRPVVVQSTRASVLLNGKEIPTNLMTIPGSPEAKTLLGVDFLKEAGLVIDYKDDNSRSSATPSDEEHYGMKWHAKTFQTYILRVSTSKSLQEVEATSLSPNERHQLDEVINNYAQLFEATGPPTPIVEHHIHTGTSSPVSSPPYRITPGPQKILEQEVQHLHETGVIEECESAWSSPVVVVPKPNGSTRLCVDYRKLNEITTPDTYPLPKLEDLLHSTGQSNFISTMDLRSGYHQVQVHEPDRDKTAFITSFGTYRFLRLPFGLRNALATFQRLMDKFKAGLKDVRILVYLDDIIVLSSGFESHMSDLKSCFDRMNRHKCRFACNEVKYLGHIISANWIQVRPDKVTALTSRPAPKNVKQLLTFLQTCIGIEDSYLKWDSPQIEAFNKLKQALTTAPVLRQAEPGQPYKLRTDSSGHALGAVLLQGEYAFPTPAAPEEEVHVNLVSIDLPRKGPQQLRQEQLNDPELRKIISAFETENAEETSRWTCRRYLVTQGVLYRYSPEDDTEEPQLVVPTASRMRQYIRDYVKNCAACQRYNAGNQKPAGLLQTPVMCQRFEVISIDLFGPLPRGTRGDTWVFIIEDTATRWIEIFSLLQATPEACAQVLISEVFLRYGVPRRIISDNGTQFISGIMQQICFCLNIEQKYYGGQKILNDQILAYQKMSIDTMPAVSEFTKAKIVTLHQRGMSYEQISTNLELSKGTIHAIMRKWEHTGTVVRCPGPGRRRVSSVEQNEAPPNYHRNLCLSMRNRLLLVYTPVYHPSANMVERKNRDLKTLLAILVGTDHPQWPDKLPSVHFALNTARCQSTGFSPAYLTFGRSPRTPLEVQHDIRAVIQGENFIPEITPKLLQMVKYLEDARQCHEKEQDRQKVYADRSRQETPAYQPGDLVLVKTHLLSKAEKGQTAKFAPKRDGPYVILTAKRPCSFEVAAQDNPTQPLGTYHAFALQKYESTNTTDCNKRTSCARRIHPYKICDAPIKRQTEHFAFSPKTATPTRKRLSGVGRKETPKKRRLNKRKTATSRSQGRGEASQEDKKKRKRTGKGKTGRQEEEEEEEVFGTSKKTARSPEVEKKLGREMEKILEKLEEVKREITEEIKELRKENQDVKREIEQLREEFKNKEKKWEEEKNSMSERVARLETKMENEERRRRKNNIVITGWRSEGSSKQQSREEVEKFIKENIGEAKVKDCYNINKDQILVQMEEWSGKEKVMKQKGKLRGNRATEKIFIDNDLTKKEREIQKKIRAIAREEKRQGKDLKVGYMKITIEGVQMRWNEEKGRLEDKEKGRWTKKKGKTEGKHKGEQEKQGTKGRKGAKVLYWNVAGLRKRGDEFWDYVRQFEVVGLVETWVEKQSWEKVERTLPKEYKWEGQWAKRERKRGRAAGGIITGEKLGIEEKQKEKGEEEGYMERNVHIDNEWWKIVTVYSKEMRKTTRRVENTMKMDREECMLLPGDFNGRIGERGARNWEEEKGDGKRKTKDKVENAEGKRLIEWIEENGWEVLNGNKRGDEEGEVTYVGSRGETVIDYAIVNETAWERVKEFKVGERVDSDHLPLEITIEGTNQEEKEKGEMREEEKKVIVKVWSEHGVKEYRRRLEEATFKEKMVTELKEVIEKATKKKEVIVRGAKGAGKKIGWWDRECEQSKREVVKALRGWRRNKIDRNRFLEAKRRYRERCREKKKQKREREEKEIKEIRTEREVWKYINRERKKKEPVSEKITIQEWEEYFMKLLEGRKEEGKVGTQRKEKQTVMEETEITAEEVGRHIRYLKKRKPPGWDGVQNEAWMYGTERMVERMVKLMNGVWRGEGFPEDWREGVICPIFKKGEKNRAENYRGITLLNTGYKLYASVLSERMKREIEEKGVLPDSQAGFRKGRGTVDNVYILDHLARNELRKRGGRMYALFIDFKAAFDKVDRVKMFECMRERGISEWLVRKVEEIYARTRNKVKVGEKEGEWFETTKGVRQGCPLSPLLFTIYVADVDEMLRKAQAGGVVVGREKVWSLAFADDMVIVAKSEREMKEMMRNLEKYVRKKKLEVNVEKTKMMVFSKRKRKNEESEWKWEESKIERVSEFKYLGYTFNERATVRAQVREVVRKANKVVGCVWGIGERMWGGEFGRRMMMFESMVESVLMYGAEIWGWKEQEEVERVQEKYLRWVLGVDRETPGYIVREECKRSKLRVKAGKRAAKFEDRMGGREECRILTECYREKKKNADEKEREKYCRRNGKMDVCGAERRDRDTDKQERRERIREARYNREYERCVTEDVPMYLGRESTKERKMMARFRCGNEERENKYWMEEEERMCRMCREERETIEHMWRGCGEMREREEKERGEILNEDGREIGWMKEVWKRRERTEKERVLPLLLRIQISSTIQDLTGRGRTGKSSQSVRVRIAIFLHLTVVLVHVEEANELFEEWLIHFKKTVPSGEDNPILLILDNHTSHISINGLKYCRENHIHLLSLPPHTSRKLQPLDVDVYSSLKQAYSQEADTWQVNHPGRAITQYQIAEIFGNAYKRIATVAKALQSFKDTGISPFNPNIFTEEDFAPATVTDREVPNENVEATDHDNVEEIDAFQAEYPEHHTPENSQLADSPSQDENEDEEQSDANVMIIQTVEASTLDNLRVVENVSIEVDLQILNDLNLPSTSKENILFVKPKDIVPLPKAVRNPNARKRKNKKSEILTSSPLYYDALSRKNTQTPSKEKKEALKSNKKTKKTKENKVQIMKDVGICPGCTEYYDDPPEIDLIQCWKCVKWWHEECTSYIGIGKFKCGFPSSLSTLPHFPDAMSVKTSTRTYSSLQAKRQKTSLFDTVLKGSVVNTVEEAALYNLGVQALPSTSSASTSPTPRMQHDSYERWKLPFAYFLIEGMDSSTLVGLVQDSLIWLQEVGVHVVSLTLDDPSVHISMAQTLGASFDTSNPAAYLIDSSTSYKDYVNLDACHMLKDSLSVLTLQIDMASKRKTRVMTVTLNQMQLLPLTVIMSHPVKSHESEDEVTDSQVNIPLCEHGEDNEVEEEEAEETEEEDSQQRKRYFYGKNRFKWSTKEPAKNVRIPAINKIRLPAARVIVADKTNPKICMGKDTFEEISSTEWYFRGEFGNFEELLEIPCNGKVPLRYQDLIGMCCPT</sequence>
<dbReference type="Pfam" id="PF17919">
    <property type="entry name" value="RT_RNaseH_2"/>
    <property type="match status" value="1"/>
</dbReference>
<evidence type="ECO:0000256" key="2">
    <source>
        <dbReference type="ARBA" id="ARBA00022679"/>
    </source>
</evidence>
<dbReference type="InterPro" id="IPR005135">
    <property type="entry name" value="Endo/exonuclease/phosphatase"/>
</dbReference>
<dbReference type="Pfam" id="PF21787">
    <property type="entry name" value="TNP-like_RNaseH_N"/>
    <property type="match status" value="1"/>
</dbReference>
<evidence type="ECO:0000256" key="6">
    <source>
        <dbReference type="ARBA" id="ARBA00023268"/>
    </source>
</evidence>
<comment type="subcellular location">
    <subcellularLocation>
        <location evidence="1">Nucleus</location>
    </subcellularLocation>
</comment>
<dbReference type="Gene3D" id="3.10.10.10">
    <property type="entry name" value="HIV Type 1 Reverse Transcriptase, subunit A, domain 1"/>
    <property type="match status" value="1"/>
</dbReference>
<feature type="compositionally biased region" description="Basic and acidic residues" evidence="8">
    <location>
        <begin position="377"/>
        <end position="386"/>
    </location>
</feature>
<keyword evidence="4" id="KW-0540">Nuclease</keyword>
<dbReference type="Pfam" id="PF00078">
    <property type="entry name" value="RVT_1"/>
    <property type="match status" value="2"/>
</dbReference>
<dbReference type="InterPro" id="IPR048365">
    <property type="entry name" value="TNP-like_RNaseH_N"/>
</dbReference>
<evidence type="ECO:0000256" key="8">
    <source>
        <dbReference type="SAM" id="MobiDB-lite"/>
    </source>
</evidence>
<dbReference type="InterPro" id="IPR021109">
    <property type="entry name" value="Peptidase_aspartic_dom_sf"/>
</dbReference>
<evidence type="ECO:0008006" key="13">
    <source>
        <dbReference type="Google" id="ProtNLM"/>
    </source>
</evidence>
<proteinExistence type="predicted"/>
<keyword evidence="2" id="KW-0808">Transferase</keyword>
<dbReference type="Pfam" id="PF14529">
    <property type="entry name" value="Exo_endo_phos_2"/>
    <property type="match status" value="1"/>
</dbReference>
<keyword evidence="6" id="KW-0511">Multifunctional enzyme</keyword>
<dbReference type="GO" id="GO:0005634">
    <property type="term" value="C:nucleus"/>
    <property type="evidence" value="ECO:0007669"/>
    <property type="project" value="UniProtKB-SubCell"/>
</dbReference>
<dbReference type="CDD" id="cd01650">
    <property type="entry name" value="RT_nLTR_like"/>
    <property type="match status" value="1"/>
</dbReference>
<evidence type="ECO:0000256" key="5">
    <source>
        <dbReference type="ARBA" id="ARBA00022759"/>
    </source>
</evidence>
<dbReference type="InterPro" id="IPR000477">
    <property type="entry name" value="RT_dom"/>
</dbReference>
<feature type="region of interest" description="Disordered" evidence="8">
    <location>
        <begin position="3008"/>
        <end position="3033"/>
    </location>
</feature>
<feature type="compositionally biased region" description="Basic and acidic residues" evidence="8">
    <location>
        <begin position="1730"/>
        <end position="1743"/>
    </location>
</feature>
<dbReference type="GO" id="GO:0071897">
    <property type="term" value="P:DNA biosynthetic process"/>
    <property type="evidence" value="ECO:0007669"/>
    <property type="project" value="UniProtKB-ARBA"/>
</dbReference>
<dbReference type="GO" id="GO:0042575">
    <property type="term" value="C:DNA polymerase complex"/>
    <property type="evidence" value="ECO:0007669"/>
    <property type="project" value="UniProtKB-ARBA"/>
</dbReference>
<evidence type="ECO:0000256" key="1">
    <source>
        <dbReference type="ARBA" id="ARBA00004123"/>
    </source>
</evidence>
<feature type="region of interest" description="Disordered" evidence="8">
    <location>
        <begin position="377"/>
        <end position="402"/>
    </location>
</feature>
<evidence type="ECO:0000256" key="4">
    <source>
        <dbReference type="ARBA" id="ARBA00022722"/>
    </source>
</evidence>
<feature type="coiled-coil region" evidence="7">
    <location>
        <begin position="2101"/>
        <end position="2131"/>
    </location>
</feature>
<dbReference type="InterPro" id="IPR036397">
    <property type="entry name" value="RNaseH_sf"/>
</dbReference>
<reference evidence="11" key="2">
    <citation type="submission" date="2021-08" db="EMBL/GenBank/DDBJ databases">
        <authorList>
            <person name="Eriksson T."/>
        </authorList>
    </citation>
    <scope>NUCLEOTIDE SEQUENCE</scope>
    <source>
        <strain evidence="11">Stoneville</strain>
        <tissue evidence="11">Whole head</tissue>
    </source>
</reference>
<accession>A0A8J6HAR5</accession>
<reference evidence="11" key="1">
    <citation type="journal article" date="2020" name="J Insects Food Feed">
        <title>The yellow mealworm (Tenebrio molitor) genome: a resource for the emerging insects as food and feed industry.</title>
        <authorList>
            <person name="Eriksson T."/>
            <person name="Andere A."/>
            <person name="Kelstrup H."/>
            <person name="Emery V."/>
            <person name="Picard C."/>
        </authorList>
    </citation>
    <scope>NUCLEOTIDE SEQUENCE</scope>
    <source>
        <strain evidence="11">Stoneville</strain>
        <tissue evidence="11">Whole head</tissue>
    </source>
</reference>
<feature type="domain" description="Reverse transcriptase" evidence="9">
    <location>
        <begin position="602"/>
        <end position="809"/>
    </location>
</feature>
<dbReference type="Gene3D" id="3.30.420.10">
    <property type="entry name" value="Ribonuclease H-like superfamily/Ribonuclease H"/>
    <property type="match status" value="2"/>
</dbReference>
<evidence type="ECO:0000256" key="3">
    <source>
        <dbReference type="ARBA" id="ARBA00022695"/>
    </source>
</evidence>
<dbReference type="InterPro" id="IPR012337">
    <property type="entry name" value="RNaseH-like_sf"/>
</dbReference>
<dbReference type="SUPFAM" id="SSF53098">
    <property type="entry name" value="Ribonuclease H-like"/>
    <property type="match status" value="2"/>
</dbReference>
<dbReference type="Gene3D" id="3.60.10.10">
    <property type="entry name" value="Endonuclease/exonuclease/phosphatase"/>
    <property type="match status" value="1"/>
</dbReference>
<evidence type="ECO:0000313" key="12">
    <source>
        <dbReference type="Proteomes" id="UP000719412"/>
    </source>
</evidence>
<feature type="compositionally biased region" description="Acidic residues" evidence="8">
    <location>
        <begin position="3023"/>
        <end position="3033"/>
    </location>
</feature>
<feature type="compositionally biased region" description="Acidic residues" evidence="8">
    <location>
        <begin position="3434"/>
        <end position="3450"/>
    </location>
</feature>
<feature type="compositionally biased region" description="Basic residues" evidence="8">
    <location>
        <begin position="1472"/>
        <end position="1482"/>
    </location>
</feature>
<feature type="coiled-coil region" evidence="7">
    <location>
        <begin position="1507"/>
        <end position="1591"/>
    </location>
</feature>
<feature type="region of interest" description="Disordered" evidence="8">
    <location>
        <begin position="1422"/>
        <end position="1507"/>
    </location>
</feature>
<feature type="region of interest" description="Disordered" evidence="8">
    <location>
        <begin position="3431"/>
        <end position="3453"/>
    </location>
</feature>
<evidence type="ECO:0000259" key="10">
    <source>
        <dbReference type="PROSITE" id="PS50994"/>
    </source>
</evidence>
<dbReference type="Gene3D" id="3.30.70.270">
    <property type="match status" value="2"/>
</dbReference>
<dbReference type="InterPro" id="IPR036388">
    <property type="entry name" value="WH-like_DNA-bd_sf"/>
</dbReference>
<keyword evidence="7" id="KW-0175">Coiled coil</keyword>
<evidence type="ECO:0000313" key="11">
    <source>
        <dbReference type="EMBL" id="KAH0811215.1"/>
    </source>
</evidence>
<dbReference type="PANTHER" id="PTHR37984">
    <property type="entry name" value="PROTEIN CBG26694"/>
    <property type="match status" value="1"/>
</dbReference>
<evidence type="ECO:0000259" key="9">
    <source>
        <dbReference type="PROSITE" id="PS50878"/>
    </source>
</evidence>
<dbReference type="Proteomes" id="UP000719412">
    <property type="component" value="Unassembled WGS sequence"/>
</dbReference>
<dbReference type="SUPFAM" id="SSF56219">
    <property type="entry name" value="DNase I-like"/>
    <property type="match status" value="1"/>
</dbReference>
<dbReference type="GO" id="GO:0004519">
    <property type="term" value="F:endonuclease activity"/>
    <property type="evidence" value="ECO:0007669"/>
    <property type="project" value="UniProtKB-KW"/>
</dbReference>
<feature type="region of interest" description="Disordered" evidence="8">
    <location>
        <begin position="1716"/>
        <end position="1745"/>
    </location>
</feature>
<dbReference type="InterPro" id="IPR036691">
    <property type="entry name" value="Endo/exonu/phosph_ase_sf"/>
</dbReference>
<feature type="region of interest" description="Disordered" evidence="8">
    <location>
        <begin position="3121"/>
        <end position="3147"/>
    </location>
</feature>
<dbReference type="SUPFAM" id="SSF46689">
    <property type="entry name" value="Homeodomain-like"/>
    <property type="match status" value="1"/>
</dbReference>
<dbReference type="InterPro" id="IPR050951">
    <property type="entry name" value="Retrovirus_Pol_polyprotein"/>
</dbReference>
<dbReference type="CDD" id="cd01647">
    <property type="entry name" value="RT_LTR"/>
    <property type="match status" value="1"/>
</dbReference>
<organism evidence="11 12">
    <name type="scientific">Tenebrio molitor</name>
    <name type="common">Yellow mealworm beetle</name>
    <dbReference type="NCBI Taxonomy" id="7067"/>
    <lineage>
        <taxon>Eukaryota</taxon>
        <taxon>Metazoa</taxon>
        <taxon>Ecdysozoa</taxon>
        <taxon>Arthropoda</taxon>
        <taxon>Hexapoda</taxon>
        <taxon>Insecta</taxon>
        <taxon>Pterygota</taxon>
        <taxon>Neoptera</taxon>
        <taxon>Endopterygota</taxon>
        <taxon>Coleoptera</taxon>
        <taxon>Polyphaga</taxon>
        <taxon>Cucujiformia</taxon>
        <taxon>Tenebrionidae</taxon>
        <taxon>Tenebrio</taxon>
    </lineage>
</organism>
<dbReference type="InterPro" id="IPR001584">
    <property type="entry name" value="Integrase_cat-core"/>
</dbReference>
<dbReference type="GO" id="GO:0016779">
    <property type="term" value="F:nucleotidyltransferase activity"/>
    <property type="evidence" value="ECO:0007669"/>
    <property type="project" value="UniProtKB-KW"/>
</dbReference>
<dbReference type="PROSITE" id="PS50994">
    <property type="entry name" value="INTEGRASE"/>
    <property type="match status" value="1"/>
</dbReference>
<dbReference type="EMBL" id="JABDTM020026965">
    <property type="protein sequence ID" value="KAH0811215.1"/>
    <property type="molecule type" value="Genomic_DNA"/>
</dbReference>
<dbReference type="Pfam" id="PF03184">
    <property type="entry name" value="DDE_1"/>
    <property type="match status" value="1"/>
</dbReference>
<dbReference type="PROSITE" id="PS50878">
    <property type="entry name" value="RT_POL"/>
    <property type="match status" value="2"/>
</dbReference>
<comment type="caution">
    <text evidence="11">The sequence shown here is derived from an EMBL/GenBank/DDBJ whole genome shotgun (WGS) entry which is preliminary data.</text>
</comment>
<dbReference type="InterPro" id="IPR009057">
    <property type="entry name" value="Homeodomain-like_sf"/>
</dbReference>
<dbReference type="SUPFAM" id="SSF50630">
    <property type="entry name" value="Acid proteases"/>
    <property type="match status" value="1"/>
</dbReference>
<dbReference type="GO" id="GO:0003676">
    <property type="term" value="F:nucleic acid binding"/>
    <property type="evidence" value="ECO:0007669"/>
    <property type="project" value="InterPro"/>
</dbReference>
<dbReference type="GO" id="GO:0015074">
    <property type="term" value="P:DNA integration"/>
    <property type="evidence" value="ECO:0007669"/>
    <property type="project" value="InterPro"/>
</dbReference>
<gene>
    <name evidence="11" type="ORF">GEV33_011575</name>
</gene>
<evidence type="ECO:0000256" key="7">
    <source>
        <dbReference type="SAM" id="Coils"/>
    </source>
</evidence>
<dbReference type="InterPro" id="IPR043502">
    <property type="entry name" value="DNA/RNA_pol_sf"/>
</dbReference>
<dbReference type="PANTHER" id="PTHR37984:SF5">
    <property type="entry name" value="PROTEIN NYNRIN-LIKE"/>
    <property type="match status" value="1"/>
</dbReference>
<keyword evidence="5" id="KW-0255">Endonuclease</keyword>
<keyword evidence="12" id="KW-1185">Reference proteome</keyword>